<dbReference type="EMBL" id="AP017378">
    <property type="protein sequence ID" value="BBD07737.1"/>
    <property type="molecule type" value="Genomic_DNA"/>
</dbReference>
<dbReference type="Proteomes" id="UP000269883">
    <property type="component" value="Chromosome"/>
</dbReference>
<evidence type="ECO:0000259" key="2">
    <source>
        <dbReference type="Pfam" id="PF03061"/>
    </source>
</evidence>
<dbReference type="OrthoDB" id="9813158at2"/>
<dbReference type="SUPFAM" id="SSF54637">
    <property type="entry name" value="Thioesterase/thiol ester dehydrase-isomerase"/>
    <property type="match status" value="1"/>
</dbReference>
<keyword evidence="1" id="KW-0378">Hydrolase</keyword>
<name>A0A2Z6AWV7_9BACT</name>
<feature type="domain" description="Thioesterase" evidence="2">
    <location>
        <begin position="52"/>
        <end position="122"/>
    </location>
</feature>
<dbReference type="AlphaFoldDB" id="A0A2Z6AWV7"/>
<reference evidence="3 4" key="1">
    <citation type="journal article" date="2018" name="Sci. Adv.">
        <title>Multi-heme cytochromes provide a pathway for survival in energy-limited environments.</title>
        <authorList>
            <person name="Deng X."/>
            <person name="Dohmae N."/>
            <person name="Nealson K.H."/>
            <person name="Hashimoto K."/>
            <person name="Okamoto A."/>
        </authorList>
    </citation>
    <scope>NUCLEOTIDE SEQUENCE [LARGE SCALE GENOMIC DNA]</scope>
    <source>
        <strain evidence="3 4">IS5</strain>
    </source>
</reference>
<dbReference type="Gene3D" id="3.10.129.10">
    <property type="entry name" value="Hotdog Thioesterase"/>
    <property type="match status" value="1"/>
</dbReference>
<proteinExistence type="predicted"/>
<dbReference type="InterPro" id="IPR003736">
    <property type="entry name" value="PAAI_dom"/>
</dbReference>
<accession>A0A2Z6AWV7</accession>
<evidence type="ECO:0000313" key="3">
    <source>
        <dbReference type="EMBL" id="BBD07737.1"/>
    </source>
</evidence>
<dbReference type="NCBIfam" id="TIGR00369">
    <property type="entry name" value="unchar_dom_1"/>
    <property type="match status" value="1"/>
</dbReference>
<evidence type="ECO:0000256" key="1">
    <source>
        <dbReference type="ARBA" id="ARBA00022801"/>
    </source>
</evidence>
<keyword evidence="4" id="KW-1185">Reference proteome</keyword>
<dbReference type="CDD" id="cd03443">
    <property type="entry name" value="PaaI_thioesterase"/>
    <property type="match status" value="1"/>
</dbReference>
<evidence type="ECO:0000313" key="4">
    <source>
        <dbReference type="Proteomes" id="UP000269883"/>
    </source>
</evidence>
<dbReference type="KEGG" id="dfl:DFE_1011"/>
<dbReference type="RefSeq" id="WP_126377246.1">
    <property type="nucleotide sequence ID" value="NZ_AP017378.1"/>
</dbReference>
<gene>
    <name evidence="3" type="ORF">DFE_1011</name>
</gene>
<dbReference type="Pfam" id="PF03061">
    <property type="entry name" value="4HBT"/>
    <property type="match status" value="1"/>
</dbReference>
<dbReference type="InterPro" id="IPR006683">
    <property type="entry name" value="Thioestr_dom"/>
</dbReference>
<dbReference type="InterPro" id="IPR029069">
    <property type="entry name" value="HotDog_dom_sf"/>
</dbReference>
<dbReference type="GO" id="GO:0016289">
    <property type="term" value="F:acyl-CoA hydrolase activity"/>
    <property type="evidence" value="ECO:0007669"/>
    <property type="project" value="UniProtKB-ARBA"/>
</dbReference>
<organism evidence="3 4">
    <name type="scientific">Desulfovibrio ferrophilus</name>
    <dbReference type="NCBI Taxonomy" id="241368"/>
    <lineage>
        <taxon>Bacteria</taxon>
        <taxon>Pseudomonadati</taxon>
        <taxon>Thermodesulfobacteriota</taxon>
        <taxon>Desulfovibrionia</taxon>
        <taxon>Desulfovibrionales</taxon>
        <taxon>Desulfovibrionaceae</taxon>
        <taxon>Desulfovibrio</taxon>
    </lineage>
</organism>
<sequence>MTDYDAFKDLIENQIPYNKYVGMKLLALEPGMCKLCIPYSDNLVGDARRKAIHGGVISTLVDTCGGFTVWAASGIADRISTIDLRVDYLKPAIGCDLVAEGHIKLHGNRVGNAHVQVYAKGEPQSVLAEGRAVYNIRKARKH</sequence>
<protein>
    <submittedName>
        <fullName evidence="3">Phenylacetic acid degradation-related protein</fullName>
    </submittedName>
</protein>